<organism evidence="2 3">
    <name type="scientific">Georgenia soli</name>
    <dbReference type="NCBI Taxonomy" id="638953"/>
    <lineage>
        <taxon>Bacteria</taxon>
        <taxon>Bacillati</taxon>
        <taxon>Actinomycetota</taxon>
        <taxon>Actinomycetes</taxon>
        <taxon>Micrococcales</taxon>
        <taxon>Bogoriellaceae</taxon>
        <taxon>Georgenia</taxon>
    </lineage>
</organism>
<comment type="caution">
    <text evidence="2">The sequence shown here is derived from an EMBL/GenBank/DDBJ whole genome shotgun (WGS) entry which is preliminary data.</text>
</comment>
<dbReference type="Gene3D" id="3.40.50.12090">
    <property type="match status" value="1"/>
</dbReference>
<keyword evidence="3" id="KW-1185">Reference proteome</keyword>
<dbReference type="OrthoDB" id="5143602at2"/>
<dbReference type="Pfam" id="PF04122">
    <property type="entry name" value="CW_binding_2"/>
    <property type="match status" value="3"/>
</dbReference>
<feature type="signal peptide" evidence="1">
    <location>
        <begin position="1"/>
        <end position="19"/>
    </location>
</feature>
<accession>A0A2A9EK85</accession>
<sequence>MRIKIVAAICGLAATFGLAAPAAAADGDTTHIRLAGANRYETAVAISKYAFVPQFPGDDYPVTVASGADFPDALAAGPLAAAEGGPLLLVPRDGALPSTVRGELSRLGPLWINIAGGAGAVSSLMESQLKDYEEVYRLYGKDRYETAVDLAVETGAFDTTVFIATGSSFPDALGGSAAAGRLGGSLMLTRRTALPADTALLLEYGQPAKVVVLGGTGVVDTSVVREIQRIVPGAKVERWAGSDRYETTAAISRKTYPQGADTVYLASGADYPDALAGAPVAALEGAPLLLTRKECVPAATKAEITRLGATNVVVLGGTGVVSNNAAKLRAC</sequence>
<dbReference type="EMBL" id="PDJI01000004">
    <property type="protein sequence ID" value="PFG38672.1"/>
    <property type="molecule type" value="Genomic_DNA"/>
</dbReference>
<protein>
    <submittedName>
        <fullName evidence="2">Putative cell wall-binding protein</fullName>
    </submittedName>
</protein>
<evidence type="ECO:0000313" key="3">
    <source>
        <dbReference type="Proteomes" id="UP000222106"/>
    </source>
</evidence>
<gene>
    <name evidence="2" type="ORF">ATJ97_1158</name>
</gene>
<name>A0A2A9EK85_9MICO</name>
<dbReference type="AlphaFoldDB" id="A0A2A9EK85"/>
<dbReference type="PANTHER" id="PTHR30032">
    <property type="entry name" value="N-ACETYLMURAMOYL-L-ALANINE AMIDASE-RELATED"/>
    <property type="match status" value="1"/>
</dbReference>
<reference evidence="2 3" key="1">
    <citation type="submission" date="2017-10" db="EMBL/GenBank/DDBJ databases">
        <title>Sequencing the genomes of 1000 actinobacteria strains.</title>
        <authorList>
            <person name="Klenk H.-P."/>
        </authorList>
    </citation>
    <scope>NUCLEOTIDE SEQUENCE [LARGE SCALE GENOMIC DNA]</scope>
    <source>
        <strain evidence="2 3">DSM 21838</strain>
    </source>
</reference>
<evidence type="ECO:0000256" key="1">
    <source>
        <dbReference type="SAM" id="SignalP"/>
    </source>
</evidence>
<proteinExistence type="predicted"/>
<dbReference type="InterPro" id="IPR051922">
    <property type="entry name" value="Bact_Sporulation_Assoc"/>
</dbReference>
<feature type="chain" id="PRO_5038369399" evidence="1">
    <location>
        <begin position="20"/>
        <end position="331"/>
    </location>
</feature>
<evidence type="ECO:0000313" key="2">
    <source>
        <dbReference type="EMBL" id="PFG38672.1"/>
    </source>
</evidence>
<keyword evidence="1" id="KW-0732">Signal</keyword>
<dbReference type="RefSeq" id="WP_098482900.1">
    <property type="nucleotide sequence ID" value="NZ_PDJI01000004.1"/>
</dbReference>
<dbReference type="Proteomes" id="UP000222106">
    <property type="component" value="Unassembled WGS sequence"/>
</dbReference>
<dbReference type="PANTHER" id="PTHR30032:SF8">
    <property type="entry name" value="GERMINATION-SPECIFIC N-ACETYLMURAMOYL-L-ALANINE AMIDASE"/>
    <property type="match status" value="1"/>
</dbReference>
<dbReference type="InterPro" id="IPR007253">
    <property type="entry name" value="Cell_wall-bd_2"/>
</dbReference>